<proteinExistence type="predicted"/>
<dbReference type="BioCyc" id="SGLO343509:SGP1_RS22535-MONOMER"/>
<organism evidence="1 2">
    <name type="scientific">Sodalis glossinidius (strain morsitans)</name>
    <dbReference type="NCBI Taxonomy" id="343509"/>
    <lineage>
        <taxon>Bacteria</taxon>
        <taxon>Pseudomonadati</taxon>
        <taxon>Pseudomonadota</taxon>
        <taxon>Gammaproteobacteria</taxon>
        <taxon>Enterobacterales</taxon>
        <taxon>Bruguierivoracaceae</taxon>
        <taxon>Sodalis</taxon>
    </lineage>
</organism>
<keyword evidence="1" id="KW-0614">Plasmid</keyword>
<dbReference type="AlphaFoldDB" id="Q2NQ14"/>
<name>Q2NQ14_SODGM</name>
<dbReference type="HOGENOM" id="CLU_1668240_0_0_6"/>
<dbReference type="KEGG" id="sgl:SGP1_0054"/>
<evidence type="ECO:0000313" key="1">
    <source>
        <dbReference type="EMBL" id="BAE75761.1"/>
    </source>
</evidence>
<gene>
    <name evidence="1" type="ordered locus">SGP1_0054</name>
</gene>
<accession>Q2NQ14</accession>
<evidence type="ECO:0000313" key="2">
    <source>
        <dbReference type="Proteomes" id="UP000001932"/>
    </source>
</evidence>
<dbReference type="Proteomes" id="UP000001932">
    <property type="component" value="Plasmid pSG1"/>
</dbReference>
<dbReference type="EMBL" id="AP008233">
    <property type="protein sequence ID" value="BAE75761.1"/>
    <property type="molecule type" value="Genomic_DNA"/>
</dbReference>
<geneLocation type="plasmid" evidence="1 2">
    <name>pSG1</name>
</geneLocation>
<dbReference type="OrthoDB" id="5900139at2"/>
<sequence length="158" mass="19027">MTPLFLVNTHNLLQVTVIYFMFRNVYQTMTRRILYTEAWIEKERGFFSFYATWTFPTKTERGFIMTAGEFRVCKGGLIEFDKKDDDVKHFALVCRYLAQMLRKMSYEDEKVYFEKKSSPLFNGVWLNSDFIERRQRAIEVDGKVKPVWISYKHYLPTH</sequence>
<dbReference type="RefSeq" id="WP_011412269.1">
    <property type="nucleotide sequence ID" value="NC_007713.1"/>
</dbReference>
<keyword evidence="2" id="KW-1185">Reference proteome</keyword>
<protein>
    <submittedName>
        <fullName evidence="1">Uncharacterized protein</fullName>
    </submittedName>
</protein>
<reference evidence="1 2" key="1">
    <citation type="journal article" date="2006" name="Genome Res.">
        <title>Massive genome erosion and functional adaptations provide insights into the symbiotic lifestyle of Sodalis glossinidius in the tsetse host.</title>
        <authorList>
            <person name="Toh H."/>
            <person name="Weiss B.L."/>
            <person name="Perkin S.A.H."/>
            <person name="Yamashita A."/>
            <person name="Oshima K."/>
            <person name="Hattori M."/>
            <person name="Aksoy S."/>
        </authorList>
    </citation>
    <scope>NUCLEOTIDE SEQUENCE [LARGE SCALE GENOMIC DNA]</scope>
    <source>
        <strain evidence="2">morsitans</strain>
    </source>
</reference>